<feature type="domain" description="DNA polymerase III beta sliding clamp central" evidence="2">
    <location>
        <begin position="23"/>
        <end position="125"/>
    </location>
</feature>
<feature type="compositionally biased region" description="Low complexity" evidence="1">
    <location>
        <begin position="226"/>
        <end position="240"/>
    </location>
</feature>
<feature type="region of interest" description="Disordered" evidence="1">
    <location>
        <begin position="209"/>
        <end position="246"/>
    </location>
</feature>
<proteinExistence type="predicted"/>
<dbReference type="GO" id="GO:0003887">
    <property type="term" value="F:DNA-directed DNA polymerase activity"/>
    <property type="evidence" value="ECO:0007669"/>
    <property type="project" value="InterPro"/>
</dbReference>
<evidence type="ECO:0000256" key="1">
    <source>
        <dbReference type="SAM" id="MobiDB-lite"/>
    </source>
</evidence>
<feature type="region of interest" description="Disordered" evidence="1">
    <location>
        <begin position="1"/>
        <end position="20"/>
    </location>
</feature>
<dbReference type="GO" id="GO:0009360">
    <property type="term" value="C:DNA polymerase III complex"/>
    <property type="evidence" value="ECO:0007669"/>
    <property type="project" value="InterPro"/>
</dbReference>
<dbReference type="Pfam" id="PF02767">
    <property type="entry name" value="DNA_pol3_beta_2"/>
    <property type="match status" value="1"/>
</dbReference>
<comment type="caution">
    <text evidence="3">The sequence shown here is derived from an EMBL/GenBank/DDBJ whole genome shotgun (WGS) entry which is preliminary data.</text>
</comment>
<dbReference type="RefSeq" id="WP_094482907.1">
    <property type="nucleotide sequence ID" value="NZ_NOZR01000019.1"/>
</dbReference>
<dbReference type="OrthoDB" id="4690396at2"/>
<dbReference type="InterPro" id="IPR022637">
    <property type="entry name" value="DNA_polIII_beta_cen"/>
</dbReference>
<gene>
    <name evidence="3" type="ORF">CG716_20240</name>
</gene>
<reference evidence="3 4" key="1">
    <citation type="submission" date="2017-07" db="EMBL/GenBank/DDBJ databases">
        <title>The new phylogeny of genus Mycobacterium.</title>
        <authorList>
            <person name="Tortoli E."/>
            <person name="Trovato A."/>
            <person name="Cirillo D.M."/>
        </authorList>
    </citation>
    <scope>NUCLEOTIDE SEQUENCE [LARGE SCALE GENOMIC DNA]</scope>
    <source>
        <strain evidence="3 4">ATCC 33027</strain>
    </source>
</reference>
<evidence type="ECO:0000313" key="4">
    <source>
        <dbReference type="Proteomes" id="UP000216063"/>
    </source>
</evidence>
<protein>
    <recommendedName>
        <fullName evidence="2">DNA polymerase III beta sliding clamp central domain-containing protein</fullName>
    </recommendedName>
</protein>
<sequence>MDTTTTKGSAVPSTNSKSPVGTITAAELSRVIDDAALFASRDTSLPMINAIRLESTAKQLIAVATDRFTLGASMASYNDGDGPEFEATLKLGQAQLVARIAKSCREAFNSVAIKLTSGKLSFAFTSGEALTLPMLHSEVDFPDWRKLVTPTADDTPTKVIGYDPALLARFSRVHGASRIAIKFSGPTKPAMVSAGTQFIGAIMPVRLGSDDPEWQSPEWIAPAPPKAKAAAPAKKAAPKTAAKKAS</sequence>
<dbReference type="Gene3D" id="3.10.150.10">
    <property type="entry name" value="DNA Polymerase III, subunit A, domain 2"/>
    <property type="match status" value="1"/>
</dbReference>
<dbReference type="Proteomes" id="UP000216063">
    <property type="component" value="Unassembled WGS sequence"/>
</dbReference>
<evidence type="ECO:0000313" key="3">
    <source>
        <dbReference type="EMBL" id="OYN76846.1"/>
    </source>
</evidence>
<dbReference type="InterPro" id="IPR046938">
    <property type="entry name" value="DNA_clamp_sf"/>
</dbReference>
<dbReference type="GO" id="GO:0006260">
    <property type="term" value="P:DNA replication"/>
    <property type="evidence" value="ECO:0007669"/>
    <property type="project" value="InterPro"/>
</dbReference>
<dbReference type="SUPFAM" id="SSF55979">
    <property type="entry name" value="DNA clamp"/>
    <property type="match status" value="1"/>
</dbReference>
<dbReference type="EMBL" id="NOZR01000019">
    <property type="protein sequence ID" value="OYN76846.1"/>
    <property type="molecule type" value="Genomic_DNA"/>
</dbReference>
<accession>A0A255DBT8</accession>
<organism evidence="3 4">
    <name type="scientific">Mycolicibacterium sphagni</name>
    <dbReference type="NCBI Taxonomy" id="1786"/>
    <lineage>
        <taxon>Bacteria</taxon>
        <taxon>Bacillati</taxon>
        <taxon>Actinomycetota</taxon>
        <taxon>Actinomycetes</taxon>
        <taxon>Mycobacteriales</taxon>
        <taxon>Mycobacteriaceae</taxon>
        <taxon>Mycolicibacterium</taxon>
    </lineage>
</organism>
<dbReference type="AlphaFoldDB" id="A0A255DBT8"/>
<dbReference type="GO" id="GO:0008408">
    <property type="term" value="F:3'-5' exonuclease activity"/>
    <property type="evidence" value="ECO:0007669"/>
    <property type="project" value="InterPro"/>
</dbReference>
<evidence type="ECO:0000259" key="2">
    <source>
        <dbReference type="Pfam" id="PF02767"/>
    </source>
</evidence>
<keyword evidence="4" id="KW-1185">Reference proteome</keyword>
<name>A0A255DBT8_9MYCO</name>